<organism evidence="1">
    <name type="scientific">Cherry-associated luteovirus</name>
    <dbReference type="NCBI Taxonomy" id="1912598"/>
    <lineage>
        <taxon>Viruses</taxon>
        <taxon>Riboviria</taxon>
        <taxon>Orthornavirae</taxon>
        <taxon>Kitrinoviricota</taxon>
        <taxon>Tolucaviricetes</taxon>
        <taxon>Tolivirales</taxon>
        <taxon>Tombusviridae</taxon>
        <taxon>Regressovirinae</taxon>
        <taxon>Luteovirus</taxon>
        <taxon>Luteovirus avii</taxon>
    </lineage>
</organism>
<reference evidence="1" key="1">
    <citation type="submission" date="2019-01" db="EMBL/GenBank/DDBJ databases">
        <title>Viruses infecting cherry and sour cherry in the Czech Republic.</title>
        <authorList>
            <person name="Lenz O."/>
            <person name="Sarkisova T."/>
            <person name="Koloniuk I."/>
            <person name="Franova J."/>
            <person name="Pribylova J."/>
            <person name="Spak J."/>
        </authorList>
    </citation>
    <scope>NUCLEOTIDE SEQUENCE</scope>
    <source>
        <strain evidence="1">Kisinevskaia 31</strain>
    </source>
</reference>
<name>A0A5B8PCS1_9TOMB</name>
<accession>A0A5B8PCS1</accession>
<proteinExistence type="predicted"/>
<evidence type="ECO:0000313" key="1">
    <source>
        <dbReference type="EMBL" id="QDZ71258.1"/>
    </source>
</evidence>
<dbReference type="EMBL" id="MK369930">
    <property type="protein sequence ID" value="QDZ71258.1"/>
    <property type="molecule type" value="Genomic_RNA"/>
</dbReference>
<protein>
    <submittedName>
        <fullName evidence="1">Uncharacterized protein</fullName>
    </submittedName>
</protein>
<sequence length="55" mass="5961">MNPGKQVHLVNSGVYIGALIGGKLGGSSTPPYYFWLVRQTNSTKIQKQSVLLLSL</sequence>